<evidence type="ECO:0000256" key="8">
    <source>
        <dbReference type="PROSITE-ProRule" id="PRU00221"/>
    </source>
</evidence>
<dbReference type="Gene3D" id="2.130.10.10">
    <property type="entry name" value="YVTN repeat-like/Quinoprotein amine dehydrogenase"/>
    <property type="match status" value="3"/>
</dbReference>
<dbReference type="InterPro" id="IPR051973">
    <property type="entry name" value="tRNA_Anticodon_Mtase-Reg"/>
</dbReference>
<reference evidence="9 10" key="1">
    <citation type="journal article" date="2007" name="Nature">
        <title>Evolution of genes and genomes on the Drosophila phylogeny.</title>
        <authorList>
            <consortium name="Drosophila 12 Genomes Consortium"/>
            <person name="Clark A.G."/>
            <person name="Eisen M.B."/>
            <person name="Smith D.R."/>
            <person name="Bergman C.M."/>
            <person name="Oliver B."/>
            <person name="Markow T.A."/>
            <person name="Kaufman T.C."/>
            <person name="Kellis M."/>
            <person name="Gelbart W."/>
            <person name="Iyer V.N."/>
            <person name="Pollard D.A."/>
            <person name="Sackton T.B."/>
            <person name="Larracuente A.M."/>
            <person name="Singh N.D."/>
            <person name="Abad J.P."/>
            <person name="Abt D.N."/>
            <person name="Adryan B."/>
            <person name="Aguade M."/>
            <person name="Akashi H."/>
            <person name="Anderson W.W."/>
            <person name="Aquadro C.F."/>
            <person name="Ardell D.H."/>
            <person name="Arguello R."/>
            <person name="Artieri C.G."/>
            <person name="Barbash D.A."/>
            <person name="Barker D."/>
            <person name="Barsanti P."/>
            <person name="Batterham P."/>
            <person name="Batzoglou S."/>
            <person name="Begun D."/>
            <person name="Bhutkar A."/>
            <person name="Blanco E."/>
            <person name="Bosak S.A."/>
            <person name="Bradley R.K."/>
            <person name="Brand A.D."/>
            <person name="Brent M.R."/>
            <person name="Brooks A.N."/>
            <person name="Brown R.H."/>
            <person name="Butlin R.K."/>
            <person name="Caggese C."/>
            <person name="Calvi B.R."/>
            <person name="Bernardo de Carvalho A."/>
            <person name="Caspi A."/>
            <person name="Castrezana S."/>
            <person name="Celniker S.E."/>
            <person name="Chang J.L."/>
            <person name="Chapple C."/>
            <person name="Chatterji S."/>
            <person name="Chinwalla A."/>
            <person name="Civetta A."/>
            <person name="Clifton S.W."/>
            <person name="Comeron J.M."/>
            <person name="Costello J.C."/>
            <person name="Coyne J.A."/>
            <person name="Daub J."/>
            <person name="David R.G."/>
            <person name="Delcher A.L."/>
            <person name="Delehaunty K."/>
            <person name="Do C.B."/>
            <person name="Ebling H."/>
            <person name="Edwards K."/>
            <person name="Eickbush T."/>
            <person name="Evans J.D."/>
            <person name="Filipski A."/>
            <person name="Findeiss S."/>
            <person name="Freyhult E."/>
            <person name="Fulton L."/>
            <person name="Fulton R."/>
            <person name="Garcia A.C."/>
            <person name="Gardiner A."/>
            <person name="Garfield D.A."/>
            <person name="Garvin B.E."/>
            <person name="Gibson G."/>
            <person name="Gilbert D."/>
            <person name="Gnerre S."/>
            <person name="Godfrey J."/>
            <person name="Good R."/>
            <person name="Gotea V."/>
            <person name="Gravely B."/>
            <person name="Greenberg A.J."/>
            <person name="Griffiths-Jones S."/>
            <person name="Gross S."/>
            <person name="Guigo R."/>
            <person name="Gustafson E.A."/>
            <person name="Haerty W."/>
            <person name="Hahn M.W."/>
            <person name="Halligan D.L."/>
            <person name="Halpern A.L."/>
            <person name="Halter G.M."/>
            <person name="Han M.V."/>
            <person name="Heger A."/>
            <person name="Hillier L."/>
            <person name="Hinrichs A.S."/>
            <person name="Holmes I."/>
            <person name="Hoskins R.A."/>
            <person name="Hubisz M.J."/>
            <person name="Hultmark D."/>
            <person name="Huntley M.A."/>
            <person name="Jaffe D.B."/>
            <person name="Jagadeeshan S."/>
            <person name="Jeck W.R."/>
            <person name="Johnson J."/>
            <person name="Jones C.D."/>
            <person name="Jordan W.C."/>
            <person name="Karpen G.H."/>
            <person name="Kataoka E."/>
            <person name="Keightley P.D."/>
            <person name="Kheradpour P."/>
            <person name="Kirkness E.F."/>
            <person name="Koerich L.B."/>
            <person name="Kristiansen K."/>
            <person name="Kudrna D."/>
            <person name="Kulathinal R.J."/>
            <person name="Kumar S."/>
            <person name="Kwok R."/>
            <person name="Lander E."/>
            <person name="Langley C.H."/>
            <person name="Lapoint R."/>
            <person name="Lazzaro B.P."/>
            <person name="Lee S.J."/>
            <person name="Levesque L."/>
            <person name="Li R."/>
            <person name="Lin C.F."/>
            <person name="Lin M.F."/>
            <person name="Lindblad-Toh K."/>
            <person name="Llopart A."/>
            <person name="Long M."/>
            <person name="Low L."/>
            <person name="Lozovsky E."/>
            <person name="Lu J."/>
            <person name="Luo M."/>
            <person name="Machado C.A."/>
            <person name="Makalowski W."/>
            <person name="Marzo M."/>
            <person name="Matsuda M."/>
            <person name="Matzkin L."/>
            <person name="McAllister B."/>
            <person name="McBride C.S."/>
            <person name="McKernan B."/>
            <person name="McKernan K."/>
            <person name="Mendez-Lago M."/>
            <person name="Minx P."/>
            <person name="Mollenhauer M.U."/>
            <person name="Montooth K."/>
            <person name="Mount S.M."/>
            <person name="Mu X."/>
            <person name="Myers E."/>
            <person name="Negre B."/>
            <person name="Newfeld S."/>
            <person name="Nielsen R."/>
            <person name="Noor M.A."/>
            <person name="O'Grady P."/>
            <person name="Pachter L."/>
            <person name="Papaceit M."/>
            <person name="Parisi M.J."/>
            <person name="Parisi M."/>
            <person name="Parts L."/>
            <person name="Pedersen J.S."/>
            <person name="Pesole G."/>
            <person name="Phillippy A.M."/>
            <person name="Ponting C.P."/>
            <person name="Pop M."/>
            <person name="Porcelli D."/>
            <person name="Powell J.R."/>
            <person name="Prohaska S."/>
            <person name="Pruitt K."/>
            <person name="Puig M."/>
            <person name="Quesneville H."/>
            <person name="Ram K.R."/>
            <person name="Rand D."/>
            <person name="Rasmussen M.D."/>
            <person name="Reed L.K."/>
            <person name="Reenan R."/>
            <person name="Reily A."/>
            <person name="Remington K.A."/>
            <person name="Rieger T.T."/>
            <person name="Ritchie M.G."/>
            <person name="Robin C."/>
            <person name="Rogers Y.H."/>
            <person name="Rohde C."/>
            <person name="Rozas J."/>
            <person name="Rubenfield M.J."/>
            <person name="Ruiz A."/>
            <person name="Russo S."/>
            <person name="Salzberg S.L."/>
            <person name="Sanchez-Gracia A."/>
            <person name="Saranga D.J."/>
            <person name="Sato H."/>
            <person name="Schaeffer S.W."/>
            <person name="Schatz M.C."/>
            <person name="Schlenke T."/>
            <person name="Schwartz R."/>
            <person name="Segarra C."/>
            <person name="Singh R.S."/>
            <person name="Sirot L."/>
            <person name="Sirota M."/>
            <person name="Sisneros N.B."/>
            <person name="Smith C.D."/>
            <person name="Smith T.F."/>
            <person name="Spieth J."/>
            <person name="Stage D.E."/>
            <person name="Stark A."/>
            <person name="Stephan W."/>
            <person name="Strausberg R.L."/>
            <person name="Strempel S."/>
            <person name="Sturgill D."/>
            <person name="Sutton G."/>
            <person name="Sutton G.G."/>
            <person name="Tao W."/>
            <person name="Teichmann S."/>
            <person name="Tobari Y.N."/>
            <person name="Tomimura Y."/>
            <person name="Tsolas J.M."/>
            <person name="Valente V.L."/>
            <person name="Venter E."/>
            <person name="Venter J.C."/>
            <person name="Vicario S."/>
            <person name="Vieira F.G."/>
            <person name="Vilella A.J."/>
            <person name="Villasante A."/>
            <person name="Walenz B."/>
            <person name="Wang J."/>
            <person name="Wasserman M."/>
            <person name="Watts T."/>
            <person name="Wilson D."/>
            <person name="Wilson R.K."/>
            <person name="Wing R.A."/>
            <person name="Wolfner M.F."/>
            <person name="Wong A."/>
            <person name="Wong G.K."/>
            <person name="Wu C.I."/>
            <person name="Wu G."/>
            <person name="Yamamoto D."/>
            <person name="Yang H.P."/>
            <person name="Yang S.P."/>
            <person name="Yorke J.A."/>
            <person name="Yoshida K."/>
            <person name="Zdobnov E."/>
            <person name="Zhang P."/>
            <person name="Zhang Y."/>
            <person name="Zimin A.V."/>
            <person name="Baldwin J."/>
            <person name="Abdouelleil A."/>
            <person name="Abdulkadir J."/>
            <person name="Abebe A."/>
            <person name="Abera B."/>
            <person name="Abreu J."/>
            <person name="Acer S.C."/>
            <person name="Aftuck L."/>
            <person name="Alexander A."/>
            <person name="An P."/>
            <person name="Anderson E."/>
            <person name="Anderson S."/>
            <person name="Arachi H."/>
            <person name="Azer M."/>
            <person name="Bachantsang P."/>
            <person name="Barry A."/>
            <person name="Bayul T."/>
            <person name="Berlin A."/>
            <person name="Bessette D."/>
            <person name="Bloom T."/>
            <person name="Blye J."/>
            <person name="Boguslavskiy L."/>
            <person name="Bonnet C."/>
            <person name="Boukhgalter B."/>
            <person name="Bourzgui I."/>
            <person name="Brown A."/>
            <person name="Cahill P."/>
            <person name="Channer S."/>
            <person name="Cheshatsang Y."/>
            <person name="Chuda L."/>
            <person name="Citroen M."/>
            <person name="Collymore A."/>
            <person name="Cooke P."/>
            <person name="Costello M."/>
            <person name="D'Aco K."/>
            <person name="Daza R."/>
            <person name="De Haan G."/>
            <person name="DeGray S."/>
            <person name="DeMaso C."/>
            <person name="Dhargay N."/>
            <person name="Dooley K."/>
            <person name="Dooley E."/>
            <person name="Doricent M."/>
            <person name="Dorje P."/>
            <person name="Dorjee K."/>
            <person name="Dupes A."/>
            <person name="Elong R."/>
            <person name="Falk J."/>
            <person name="Farina A."/>
            <person name="Faro S."/>
            <person name="Ferguson D."/>
            <person name="Fisher S."/>
            <person name="Foley C.D."/>
            <person name="Franke A."/>
            <person name="Friedrich D."/>
            <person name="Gadbois L."/>
            <person name="Gearin G."/>
            <person name="Gearin C.R."/>
            <person name="Giannoukos G."/>
            <person name="Goode T."/>
            <person name="Graham J."/>
            <person name="Grandbois E."/>
            <person name="Grewal S."/>
            <person name="Gyaltsen K."/>
            <person name="Hafez N."/>
            <person name="Hagos B."/>
            <person name="Hall J."/>
            <person name="Henson C."/>
            <person name="Hollinger A."/>
            <person name="Honan T."/>
            <person name="Huard M.D."/>
            <person name="Hughes L."/>
            <person name="Hurhula B."/>
            <person name="Husby M.E."/>
            <person name="Kamat A."/>
            <person name="Kanga B."/>
            <person name="Kashin S."/>
            <person name="Khazanovich D."/>
            <person name="Kisner P."/>
            <person name="Lance K."/>
            <person name="Lara M."/>
            <person name="Lee W."/>
            <person name="Lennon N."/>
            <person name="Letendre F."/>
            <person name="LeVine R."/>
            <person name="Lipovsky A."/>
            <person name="Liu X."/>
            <person name="Liu J."/>
            <person name="Liu S."/>
            <person name="Lokyitsang T."/>
            <person name="Lokyitsang Y."/>
            <person name="Lubonja R."/>
            <person name="Lui A."/>
            <person name="MacDonald P."/>
            <person name="Magnisalis V."/>
            <person name="Maru K."/>
            <person name="Matthews C."/>
            <person name="McCusker W."/>
            <person name="McDonough S."/>
            <person name="Mehta T."/>
            <person name="Meldrim J."/>
            <person name="Meneus L."/>
            <person name="Mihai O."/>
            <person name="Mihalev A."/>
            <person name="Mihova T."/>
            <person name="Mittelman R."/>
            <person name="Mlenga V."/>
            <person name="Montmayeur A."/>
            <person name="Mulrain L."/>
            <person name="Navidi A."/>
            <person name="Naylor J."/>
            <person name="Negash T."/>
            <person name="Nguyen T."/>
            <person name="Nguyen N."/>
            <person name="Nicol R."/>
            <person name="Norbu C."/>
            <person name="Norbu N."/>
            <person name="Novod N."/>
            <person name="O'Neill B."/>
            <person name="Osman S."/>
            <person name="Markiewicz E."/>
            <person name="Oyono O.L."/>
            <person name="Patti C."/>
            <person name="Phunkhang P."/>
            <person name="Pierre F."/>
            <person name="Priest M."/>
            <person name="Raghuraman S."/>
            <person name="Rege F."/>
            <person name="Reyes R."/>
            <person name="Rise C."/>
            <person name="Rogov P."/>
            <person name="Ross K."/>
            <person name="Ryan E."/>
            <person name="Settipalli S."/>
            <person name="Shea T."/>
            <person name="Sherpa N."/>
            <person name="Shi L."/>
            <person name="Shih D."/>
            <person name="Sparrow T."/>
            <person name="Spaulding J."/>
            <person name="Stalker J."/>
            <person name="Stange-Thomann N."/>
            <person name="Stavropoulos S."/>
            <person name="Stone C."/>
            <person name="Strader C."/>
            <person name="Tesfaye S."/>
            <person name="Thomson T."/>
            <person name="Thoulutsang Y."/>
            <person name="Thoulutsang D."/>
            <person name="Topham K."/>
            <person name="Topping I."/>
            <person name="Tsamla T."/>
            <person name="Vassiliev H."/>
            <person name="Vo A."/>
            <person name="Wangchuk T."/>
            <person name="Wangdi T."/>
            <person name="Weiand M."/>
            <person name="Wilkinson J."/>
            <person name="Wilson A."/>
            <person name="Yadav S."/>
            <person name="Young G."/>
            <person name="Yu Q."/>
            <person name="Zembek L."/>
            <person name="Zhong D."/>
            <person name="Zimmer A."/>
            <person name="Zwirko Z."/>
            <person name="Jaffe D.B."/>
            <person name="Alvarez P."/>
            <person name="Brockman W."/>
            <person name="Butler J."/>
            <person name="Chin C."/>
            <person name="Gnerre S."/>
            <person name="Grabherr M."/>
            <person name="Kleber M."/>
            <person name="Mauceli E."/>
            <person name="MacCallum I."/>
        </authorList>
    </citation>
    <scope>NUCLEOTIDE SEQUENCE [LARGE SCALE GENOMIC DNA]</scope>
    <source>
        <strain evidence="10">Tucson 14024-0371.13</strain>
    </source>
</reference>
<evidence type="ECO:0000313" key="9">
    <source>
        <dbReference type="EMBL" id="EDV38258.2"/>
    </source>
</evidence>
<dbReference type="Proteomes" id="UP000007801">
    <property type="component" value="Unassembled WGS sequence"/>
</dbReference>
<evidence type="ECO:0000256" key="2">
    <source>
        <dbReference type="ARBA" id="ARBA00022490"/>
    </source>
</evidence>
<dbReference type="HOGENOM" id="CLU_002615_0_1_1"/>
<keyword evidence="5" id="KW-0677">Repeat</keyword>
<dbReference type="FunCoup" id="B3N0X4">
    <property type="interactions" value="1070"/>
</dbReference>
<dbReference type="GO" id="GO:0030488">
    <property type="term" value="P:tRNA methylation"/>
    <property type="evidence" value="ECO:0007669"/>
    <property type="project" value="TreeGrafter"/>
</dbReference>
<dbReference type="PANTHER" id="PTHR14344:SF3">
    <property type="entry name" value="WD REPEAT-CONTAINING PROTEIN 6"/>
    <property type="match status" value="1"/>
</dbReference>
<evidence type="ECO:0000256" key="3">
    <source>
        <dbReference type="ARBA" id="ARBA00022574"/>
    </source>
</evidence>
<evidence type="ECO:0000256" key="4">
    <source>
        <dbReference type="ARBA" id="ARBA00022694"/>
    </source>
</evidence>
<dbReference type="PROSITE" id="PS50082">
    <property type="entry name" value="WD_REPEATS_2"/>
    <property type="match status" value="1"/>
</dbReference>
<dbReference type="PANTHER" id="PTHR14344">
    <property type="entry name" value="WD REPEAT PROTEIN"/>
    <property type="match status" value="1"/>
</dbReference>
<evidence type="ECO:0000256" key="7">
    <source>
        <dbReference type="ARBA" id="ARBA00040154"/>
    </source>
</evidence>
<accession>B3N0X4</accession>
<evidence type="ECO:0000256" key="6">
    <source>
        <dbReference type="ARBA" id="ARBA00038255"/>
    </source>
</evidence>
<protein>
    <recommendedName>
        <fullName evidence="7">tRNA (34-2'-O)-methyltransferase regulator WDR6</fullName>
    </recommendedName>
</protein>
<dbReference type="PROSITE" id="PS50294">
    <property type="entry name" value="WD_REPEATS_REGION"/>
    <property type="match status" value="1"/>
</dbReference>
<keyword evidence="2" id="KW-0963">Cytoplasm</keyword>
<evidence type="ECO:0000256" key="1">
    <source>
        <dbReference type="ARBA" id="ARBA00004496"/>
    </source>
</evidence>
<evidence type="ECO:0000256" key="5">
    <source>
        <dbReference type="ARBA" id="ARBA00022737"/>
    </source>
</evidence>
<feature type="repeat" description="WD" evidence="8">
    <location>
        <begin position="204"/>
        <end position="239"/>
    </location>
</feature>
<dbReference type="GO" id="GO:0005737">
    <property type="term" value="C:cytoplasm"/>
    <property type="evidence" value="ECO:0007669"/>
    <property type="project" value="UniProtKB-SubCell"/>
</dbReference>
<dbReference type="STRING" id="7217.B3N0X4"/>
<dbReference type="InterPro" id="IPR036322">
    <property type="entry name" value="WD40_repeat_dom_sf"/>
</dbReference>
<dbReference type="InterPro" id="IPR001680">
    <property type="entry name" value="WD40_rpt"/>
</dbReference>
<keyword evidence="3 8" id="KW-0853">WD repeat</keyword>
<name>B3N0X4_DROAN</name>
<proteinExistence type="inferred from homology"/>
<dbReference type="SMART" id="SM00320">
    <property type="entry name" value="WD40"/>
    <property type="match status" value="5"/>
</dbReference>
<dbReference type="AlphaFoldDB" id="B3N0X4"/>
<dbReference type="GeneID" id="6502085"/>
<dbReference type="Pfam" id="PF00400">
    <property type="entry name" value="WD40"/>
    <property type="match status" value="2"/>
</dbReference>
<gene>
    <name evidence="9" type="primary">Dana\GF19325</name>
    <name evidence="9" type="synonym">dana_GLEANR_21324</name>
    <name evidence="9" type="ORF">GF19325</name>
</gene>
<dbReference type="KEGG" id="dan:6502085"/>
<dbReference type="InParanoid" id="B3N0X4"/>
<dbReference type="SUPFAM" id="SSF50978">
    <property type="entry name" value="WD40 repeat-like"/>
    <property type="match status" value="3"/>
</dbReference>
<comment type="similarity">
    <text evidence="6">Belongs to the WD repeat WDR6 family.</text>
</comment>
<dbReference type="InterPro" id="IPR015943">
    <property type="entry name" value="WD40/YVTN_repeat-like_dom_sf"/>
</dbReference>
<evidence type="ECO:0000313" key="10">
    <source>
        <dbReference type="Proteomes" id="UP000007801"/>
    </source>
</evidence>
<dbReference type="EMBL" id="CH902647">
    <property type="protein sequence ID" value="EDV38258.2"/>
    <property type="molecule type" value="Genomic_DNA"/>
</dbReference>
<sequence length="986" mass="112507">MHIFDNIFNMTLVADALGLNVSYKCILVGQGNNSMECSTMSKSVLSSRLRPGKIHGFALDPNNYPETTVLAYSENEYSLYTYNHNKKKNGFKLIYEGKTKDWINAATFFAENLKNRGQFVLHMAHSTLIYIKYVLTPYLKFDVSELAQCCDCSILYYSRLHGNSYNELTIFSGNAFGELLVWQPSSAINSKSAMCKTFPLLLRIQAHNGVIHAIDLNVSSQILTTTSDDRSVKYWRVENLGMRNVSVKPMLSCFGHSSRIMCAIIAKIGGFVYIISGGEDSHVCIWSHAGDLLFKRRLHFGAPIWRLGVNNSSILYSTGSSGNIVTCSLNNIVKSHNNVAYALDDIDLKIEFIRRVKFVKESVVIGLSNMNRLYYMKLSQKGKWVLVNDFPSYKCTVLEVSNDIIVTCGLRRITIYHFEGPRNYKKIFDDERMTGTIRSFIFLNQNYFLVADDSGSCMLLKGHDLRLDSHIVLLDPRDPCITAALIISKNCILLGDRKGRVMLYSRSNEKTFTCKKTLIYREVKFGANFFKLLRLTTFDAYVMFGGHESVLKYIHIGLSECSISITQRINVPLSWIEAFLGNDLILGFNDNHIVAWSRQYDVLAEIACGGGHRCWHYFINNGIINIVFIKQRKVFCYKNYLFKPMSKIIKNLRFNTWHTRNCNILRLLEHSQPQTLIVSAGDDNVIKVTNFLNNALNQCAEIQSHVSSVRCLKVYKLQSNENTWIIFSVGGRSQLCISLFNVNRFKEFYVHELCTHTLQNMSKNVSQDSRLMAIEIAKDSVTDCFLLYIAGSDGRICQYLWNLKKKTDLKFQIAIYLKSCPIMLHWINGDLLLLTTTSGEIYGFNKTLSEKCFQLQLHETGVNTIDTYVVKNLLHIVSGGDDENIKYTTVNLKNFKVECQTKFVGLHNSQVNALSIHCPHKWNEKSEILAFTCGIDKQIFKIDLKSRKYVRVGFTCIADIKGMKIDDYNRMYLYGSGLQIIYPLKA</sequence>
<comment type="subcellular location">
    <subcellularLocation>
        <location evidence="1">Cytoplasm</location>
    </subcellularLocation>
</comment>
<dbReference type="OrthoDB" id="5594999at2759"/>
<keyword evidence="10" id="KW-1185">Reference proteome</keyword>
<organism evidence="9 10">
    <name type="scientific">Drosophila ananassae</name>
    <name type="common">Fruit fly</name>
    <dbReference type="NCBI Taxonomy" id="7217"/>
    <lineage>
        <taxon>Eukaryota</taxon>
        <taxon>Metazoa</taxon>
        <taxon>Ecdysozoa</taxon>
        <taxon>Arthropoda</taxon>
        <taxon>Hexapoda</taxon>
        <taxon>Insecta</taxon>
        <taxon>Pterygota</taxon>
        <taxon>Neoptera</taxon>
        <taxon>Endopterygota</taxon>
        <taxon>Diptera</taxon>
        <taxon>Brachycera</taxon>
        <taxon>Muscomorpha</taxon>
        <taxon>Ephydroidea</taxon>
        <taxon>Drosophilidae</taxon>
        <taxon>Drosophila</taxon>
        <taxon>Sophophora</taxon>
    </lineage>
</organism>
<keyword evidence="4" id="KW-0819">tRNA processing</keyword>